<dbReference type="SUPFAM" id="SSF53756">
    <property type="entry name" value="UDP-Glycosyltransferase/glycogen phosphorylase"/>
    <property type="match status" value="1"/>
</dbReference>
<dbReference type="AlphaFoldDB" id="N9AGJ6"/>
<dbReference type="Pfam" id="PF00534">
    <property type="entry name" value="Glycos_transf_1"/>
    <property type="match status" value="1"/>
</dbReference>
<comment type="caution">
    <text evidence="3">The sequence shown here is derived from an EMBL/GenBank/DDBJ whole genome shotgun (WGS) entry which is preliminary data.</text>
</comment>
<dbReference type="EMBL" id="APPQ01000032">
    <property type="protein sequence ID" value="ENV43183.1"/>
    <property type="molecule type" value="Genomic_DNA"/>
</dbReference>
<dbReference type="CDD" id="cd03811">
    <property type="entry name" value="GT4_GT28_WabH-like"/>
    <property type="match status" value="1"/>
</dbReference>
<feature type="domain" description="Glycosyl transferase family 1" evidence="1">
    <location>
        <begin position="203"/>
        <end position="341"/>
    </location>
</feature>
<evidence type="ECO:0008006" key="5">
    <source>
        <dbReference type="Google" id="ProtNLM"/>
    </source>
</evidence>
<dbReference type="PANTHER" id="PTHR12526:SF627">
    <property type="entry name" value="D-RHAMNOSYLTRANSFERASE WBPZ"/>
    <property type="match status" value="1"/>
</dbReference>
<evidence type="ECO:0000313" key="4">
    <source>
        <dbReference type="Proteomes" id="UP000018440"/>
    </source>
</evidence>
<sequence length="371" mass="42219">MNCKPKNYLFVSPTAVLGGAERVMFNIILTLLDNGNYVTLYIMSRGEQSGWDLIKNHPNFNLIIKKYNSEKTSLPMLLFSLFYLSHTRKYDFGFSTHSHVNGIMSLMRKLKLLKVDFLISRESTVVFERYYGVWKIIFKLIYRFMYGSQDLVICQTERMKVSLINNLGYKPAKKIKVVPNPINISYIETQLLNNKNLVKPFNTLIVGCGRLISLKKFDYLIEAFASISSVFPEVGLVIIGDGPEKSKLIALVDSLDIKDKVIFTGKISNPIQWFAQAEIGVVSSELEGFPNVLIEMMASGIKQIITTPCSDGVNEIPNIDVTDSCSINDIKESINKSLINPIDYSFEYKDYVYNKRSTDNFLNKVEVLLKE</sequence>
<dbReference type="InterPro" id="IPR028098">
    <property type="entry name" value="Glyco_trans_4-like_N"/>
</dbReference>
<accession>N9AGJ6</accession>
<dbReference type="PANTHER" id="PTHR12526">
    <property type="entry name" value="GLYCOSYLTRANSFERASE"/>
    <property type="match status" value="1"/>
</dbReference>
<dbReference type="HOGENOM" id="CLU_009583_0_0_6"/>
<gene>
    <name evidence="3" type="ORF">F955_02926</name>
</gene>
<organism evidence="3 4">
    <name type="scientific">Acinetobacter schindleri CIP 107287</name>
    <dbReference type="NCBI Taxonomy" id="1217988"/>
    <lineage>
        <taxon>Bacteria</taxon>
        <taxon>Pseudomonadati</taxon>
        <taxon>Pseudomonadota</taxon>
        <taxon>Gammaproteobacteria</taxon>
        <taxon>Moraxellales</taxon>
        <taxon>Moraxellaceae</taxon>
        <taxon>Acinetobacter</taxon>
    </lineage>
</organism>
<evidence type="ECO:0000313" key="3">
    <source>
        <dbReference type="EMBL" id="ENV43183.1"/>
    </source>
</evidence>
<feature type="domain" description="Glycosyltransferase subfamily 4-like N-terminal" evidence="2">
    <location>
        <begin position="18"/>
        <end position="185"/>
    </location>
</feature>
<evidence type="ECO:0000259" key="1">
    <source>
        <dbReference type="Pfam" id="PF00534"/>
    </source>
</evidence>
<dbReference type="GO" id="GO:0016757">
    <property type="term" value="F:glycosyltransferase activity"/>
    <property type="evidence" value="ECO:0007669"/>
    <property type="project" value="InterPro"/>
</dbReference>
<reference evidence="3 4" key="1">
    <citation type="submission" date="2013-02" db="EMBL/GenBank/DDBJ databases">
        <title>The Genome Sequence of Acinetobacter schindleri CIP 107287.</title>
        <authorList>
            <consortium name="The Broad Institute Genome Sequencing Platform"/>
            <consortium name="The Broad Institute Genome Sequencing Center for Infectious Disease"/>
            <person name="Cerqueira G."/>
            <person name="Feldgarden M."/>
            <person name="Courvalin P."/>
            <person name="Perichon B."/>
            <person name="Grillot-Courvalin C."/>
            <person name="Clermont D."/>
            <person name="Rocha E."/>
            <person name="Yoon E.-J."/>
            <person name="Nemec A."/>
            <person name="Walker B."/>
            <person name="Young S.K."/>
            <person name="Zeng Q."/>
            <person name="Gargeya S."/>
            <person name="Fitzgerald M."/>
            <person name="Haas B."/>
            <person name="Abouelleil A."/>
            <person name="Alvarado L."/>
            <person name="Arachchi H.M."/>
            <person name="Berlin A.M."/>
            <person name="Chapman S.B."/>
            <person name="Dewar J."/>
            <person name="Goldberg J."/>
            <person name="Griggs A."/>
            <person name="Gujja S."/>
            <person name="Hansen M."/>
            <person name="Howarth C."/>
            <person name="Imamovic A."/>
            <person name="Larimer J."/>
            <person name="McCowan C."/>
            <person name="Murphy C."/>
            <person name="Neiman D."/>
            <person name="Pearson M."/>
            <person name="Priest M."/>
            <person name="Roberts A."/>
            <person name="Saif S."/>
            <person name="Shea T."/>
            <person name="Sisk P."/>
            <person name="Sykes S."/>
            <person name="Wortman J."/>
            <person name="Nusbaum C."/>
            <person name="Birren B."/>
        </authorList>
    </citation>
    <scope>NUCLEOTIDE SEQUENCE [LARGE SCALE GENOMIC DNA]</scope>
    <source>
        <strain evidence="3 4">CIP 107287</strain>
    </source>
</reference>
<name>N9AGJ6_9GAMM</name>
<dbReference type="Proteomes" id="UP000018440">
    <property type="component" value="Unassembled WGS sequence"/>
</dbReference>
<dbReference type="GO" id="GO:1901135">
    <property type="term" value="P:carbohydrate derivative metabolic process"/>
    <property type="evidence" value="ECO:0007669"/>
    <property type="project" value="UniProtKB-ARBA"/>
</dbReference>
<dbReference type="Gene3D" id="3.40.50.2000">
    <property type="entry name" value="Glycogen Phosphorylase B"/>
    <property type="match status" value="2"/>
</dbReference>
<dbReference type="RefSeq" id="WP_004895850.1">
    <property type="nucleotide sequence ID" value="NZ_KB849579.1"/>
</dbReference>
<protein>
    <recommendedName>
        <fullName evidence="5">Glycosyl transferase family 1 domain-containing protein</fullName>
    </recommendedName>
</protein>
<dbReference type="PATRIC" id="fig|1217988.3.peg.2811"/>
<evidence type="ECO:0000259" key="2">
    <source>
        <dbReference type="Pfam" id="PF13439"/>
    </source>
</evidence>
<proteinExistence type="predicted"/>
<dbReference type="Pfam" id="PF13439">
    <property type="entry name" value="Glyco_transf_4"/>
    <property type="match status" value="1"/>
</dbReference>
<dbReference type="InterPro" id="IPR001296">
    <property type="entry name" value="Glyco_trans_1"/>
</dbReference>